<dbReference type="Gene3D" id="1.10.10.10">
    <property type="entry name" value="Winged helix-like DNA-binding domain superfamily/Winged helix DNA-binding domain"/>
    <property type="match status" value="1"/>
</dbReference>
<reference evidence="7" key="1">
    <citation type="submission" date="2016-11" db="EMBL/GenBank/DDBJ databases">
        <authorList>
            <person name="Varghese N."/>
            <person name="Submissions S."/>
        </authorList>
    </citation>
    <scope>NUCLEOTIDE SEQUENCE [LARGE SCALE GENOMIC DNA]</scope>
    <source>
        <strain evidence="7">DSM 24724</strain>
    </source>
</reference>
<dbReference type="PIRSF" id="PIRSF005739">
    <property type="entry name" value="O-mtase"/>
    <property type="match status" value="1"/>
</dbReference>
<dbReference type="SUPFAM" id="SSF46785">
    <property type="entry name" value="Winged helix' DNA-binding domain"/>
    <property type="match status" value="1"/>
</dbReference>
<keyword evidence="7" id="KW-1185">Reference proteome</keyword>
<dbReference type="GO" id="GO:0032259">
    <property type="term" value="P:methylation"/>
    <property type="evidence" value="ECO:0007669"/>
    <property type="project" value="UniProtKB-KW"/>
</dbReference>
<dbReference type="RefSeq" id="WP_068845833.1">
    <property type="nucleotide sequence ID" value="NZ_FRBT01000015.1"/>
</dbReference>
<gene>
    <name evidence="6" type="ORF">SAMN05444484_11522</name>
</gene>
<accession>A0A1M7MWM8</accession>
<dbReference type="EMBL" id="FRBT01000015">
    <property type="protein sequence ID" value="SHM95474.1"/>
    <property type="molecule type" value="Genomic_DNA"/>
</dbReference>
<dbReference type="OrthoDB" id="9805418at2"/>
<dbReference type="InterPro" id="IPR036390">
    <property type="entry name" value="WH_DNA-bd_sf"/>
</dbReference>
<proteinExistence type="predicted"/>
<dbReference type="Gene3D" id="1.20.58.1390">
    <property type="match status" value="1"/>
</dbReference>
<feature type="domain" description="BVU-1015-like N-terminal dimerisation-like" evidence="5">
    <location>
        <begin position="13"/>
        <end position="85"/>
    </location>
</feature>
<keyword evidence="1 6" id="KW-0489">Methyltransferase</keyword>
<keyword evidence="3" id="KW-0949">S-adenosyl-L-methionine</keyword>
<evidence type="ECO:0000259" key="5">
    <source>
        <dbReference type="Pfam" id="PF21212"/>
    </source>
</evidence>
<dbReference type="InterPro" id="IPR029063">
    <property type="entry name" value="SAM-dependent_MTases_sf"/>
</dbReference>
<feature type="domain" description="O-methyltransferase C-terminal" evidence="4">
    <location>
        <begin position="145"/>
        <end position="318"/>
    </location>
</feature>
<dbReference type="STRING" id="946677.SAMN05444484_11522"/>
<evidence type="ECO:0000256" key="3">
    <source>
        <dbReference type="ARBA" id="ARBA00022691"/>
    </source>
</evidence>
<keyword evidence="2 6" id="KW-0808">Transferase</keyword>
<dbReference type="PANTHER" id="PTHR43712:SF2">
    <property type="entry name" value="O-METHYLTRANSFERASE CICE"/>
    <property type="match status" value="1"/>
</dbReference>
<dbReference type="Pfam" id="PF00891">
    <property type="entry name" value="Methyltransf_2"/>
    <property type="match status" value="1"/>
</dbReference>
<sequence length="353" mass="40176">MFDKDNLTALEAQRQATFICYAPMIFQSVKTMLNLGIMDVLKKAGEEGIVIEEIVEKTGVWKYGVRVLLQSALGAGVVYQKDDRYILTKTGFFLISKQLASQIHINFVNDVCYNGMFFLEDSIKDKKPKGLKVLGNWDTIYDGLSELSPEVKKSWLDLDHYFSDISYDKAFNILSEEKFNTILDLGGNTGKFCRYVIKKMPEVEFTIADLPGQIKMAKKEMEVSGLNTSKVKYQAINILNEGSEIEGKFDIIWMSQFLDCFNEDDISIILKKCKKALKEDGSIFVQDAFWDRQRFETGAFSLQQFSLYFTAMANGRSQMYDFATFKEAVENSGLEIIAISDHLGRSNSLLKIK</sequence>
<dbReference type="Proteomes" id="UP000184028">
    <property type="component" value="Unassembled WGS sequence"/>
</dbReference>
<evidence type="ECO:0000259" key="4">
    <source>
        <dbReference type="Pfam" id="PF00891"/>
    </source>
</evidence>
<dbReference type="GO" id="GO:0008171">
    <property type="term" value="F:O-methyltransferase activity"/>
    <property type="evidence" value="ECO:0007669"/>
    <property type="project" value="InterPro"/>
</dbReference>
<dbReference type="PROSITE" id="PS51683">
    <property type="entry name" value="SAM_OMT_II"/>
    <property type="match status" value="1"/>
</dbReference>
<dbReference type="SUPFAM" id="SSF53335">
    <property type="entry name" value="S-adenosyl-L-methionine-dependent methyltransferases"/>
    <property type="match status" value="1"/>
</dbReference>
<dbReference type="InterPro" id="IPR016461">
    <property type="entry name" value="COMT-like"/>
</dbReference>
<protein>
    <submittedName>
        <fullName evidence="6">O-methyltransferase</fullName>
    </submittedName>
</protein>
<evidence type="ECO:0000313" key="7">
    <source>
        <dbReference type="Proteomes" id="UP000184028"/>
    </source>
</evidence>
<dbReference type="PANTHER" id="PTHR43712">
    <property type="entry name" value="PUTATIVE (AFU_ORTHOLOGUE AFUA_4G14580)-RELATED"/>
    <property type="match status" value="1"/>
</dbReference>
<dbReference type="Pfam" id="PF21212">
    <property type="entry name" value="Dimerisation2-like_dom"/>
    <property type="match status" value="1"/>
</dbReference>
<evidence type="ECO:0000256" key="1">
    <source>
        <dbReference type="ARBA" id="ARBA00022603"/>
    </source>
</evidence>
<dbReference type="InterPro" id="IPR036388">
    <property type="entry name" value="WH-like_DNA-bd_sf"/>
</dbReference>
<evidence type="ECO:0000256" key="2">
    <source>
        <dbReference type="ARBA" id="ARBA00022679"/>
    </source>
</evidence>
<name>A0A1M7MWM8_9FLAO</name>
<dbReference type="InterPro" id="IPR001077">
    <property type="entry name" value="COMT_C"/>
</dbReference>
<organism evidence="6 7">
    <name type="scientific">Flavobacterium chilense</name>
    <dbReference type="NCBI Taxonomy" id="946677"/>
    <lineage>
        <taxon>Bacteria</taxon>
        <taxon>Pseudomonadati</taxon>
        <taxon>Bacteroidota</taxon>
        <taxon>Flavobacteriia</taxon>
        <taxon>Flavobacteriales</taxon>
        <taxon>Flavobacteriaceae</taxon>
        <taxon>Flavobacterium</taxon>
    </lineage>
</organism>
<dbReference type="Gene3D" id="3.40.50.150">
    <property type="entry name" value="Vaccinia Virus protein VP39"/>
    <property type="match status" value="1"/>
</dbReference>
<dbReference type="AlphaFoldDB" id="A0A1M7MWM8"/>
<dbReference type="InterPro" id="IPR049480">
    <property type="entry name" value="BVU_1015-like_N"/>
</dbReference>
<dbReference type="CDD" id="cd02440">
    <property type="entry name" value="AdoMet_MTases"/>
    <property type="match status" value="1"/>
</dbReference>
<evidence type="ECO:0000313" key="6">
    <source>
        <dbReference type="EMBL" id="SHM95474.1"/>
    </source>
</evidence>